<dbReference type="OrthoDB" id="9772594at2"/>
<dbReference type="InterPro" id="IPR036188">
    <property type="entry name" value="FAD/NAD-bd_sf"/>
</dbReference>
<evidence type="ECO:0000313" key="1">
    <source>
        <dbReference type="EMBL" id="ABD88218.1"/>
    </source>
</evidence>
<dbReference type="KEGG" id="rpc:RPC_2668"/>
<dbReference type="STRING" id="316056.RPC_2668"/>
<dbReference type="SUPFAM" id="SSF51905">
    <property type="entry name" value="FAD/NAD(P)-binding domain"/>
    <property type="match status" value="1"/>
</dbReference>
<reference evidence="1" key="1">
    <citation type="submission" date="2006-03" db="EMBL/GenBank/DDBJ databases">
        <title>Complete sequence of Rhodopseudomonas palustris BisB18.</title>
        <authorList>
            <consortium name="US DOE Joint Genome Institute"/>
            <person name="Copeland A."/>
            <person name="Lucas S."/>
            <person name="Lapidus A."/>
            <person name="Barry K."/>
            <person name="Detter J.C."/>
            <person name="Glavina del Rio T."/>
            <person name="Hammon N."/>
            <person name="Israni S."/>
            <person name="Dalin E."/>
            <person name="Tice H."/>
            <person name="Pitluck S."/>
            <person name="Chain P."/>
            <person name="Malfatti S."/>
            <person name="Shin M."/>
            <person name="Vergez L."/>
            <person name="Schmutz J."/>
            <person name="Larimer F."/>
            <person name="Land M."/>
            <person name="Hauser L."/>
            <person name="Pelletier D.A."/>
            <person name="Kyrpides N."/>
            <person name="Anderson I."/>
            <person name="Oda Y."/>
            <person name="Harwood C.S."/>
            <person name="Richardson P."/>
        </authorList>
    </citation>
    <scope>NUCLEOTIDE SEQUENCE [LARGE SCALE GENOMIC DNA]</scope>
    <source>
        <strain evidence="1">BisB18</strain>
    </source>
</reference>
<dbReference type="EMBL" id="CP000301">
    <property type="protein sequence ID" value="ABD88218.1"/>
    <property type="molecule type" value="Genomic_DNA"/>
</dbReference>
<organism evidence="1">
    <name type="scientific">Rhodopseudomonas palustris (strain BisB18)</name>
    <dbReference type="NCBI Taxonomy" id="316056"/>
    <lineage>
        <taxon>Bacteria</taxon>
        <taxon>Pseudomonadati</taxon>
        <taxon>Pseudomonadota</taxon>
        <taxon>Alphaproteobacteria</taxon>
        <taxon>Hyphomicrobiales</taxon>
        <taxon>Nitrobacteraceae</taxon>
        <taxon>Rhodopseudomonas</taxon>
    </lineage>
</organism>
<dbReference type="HOGENOM" id="CLU_046973_0_0_5"/>
<dbReference type="RefSeq" id="WP_011473114.1">
    <property type="nucleotide sequence ID" value="NC_007925.1"/>
</dbReference>
<dbReference type="PANTHER" id="PTHR43106:SF1">
    <property type="entry name" value="DEHYDROGENASE-RELATED"/>
    <property type="match status" value="1"/>
</dbReference>
<name>Q214G8_RHOPB</name>
<gene>
    <name evidence="1" type="ordered locus">RPC_2668</name>
</gene>
<dbReference type="AlphaFoldDB" id="Q214G8"/>
<protein>
    <submittedName>
        <fullName evidence="1">Uncharacterized FAD-dependent dehydrogenases-like</fullName>
    </submittedName>
</protein>
<proteinExistence type="predicted"/>
<dbReference type="Gene3D" id="3.50.50.60">
    <property type="entry name" value="FAD/NAD(P)-binding domain"/>
    <property type="match status" value="1"/>
</dbReference>
<sequence length="447" mass="47298">MNWDYVFIGAGPASLIAAGLLSKSQPGACILILEAGGTLKHRGCPGMRRRTCTDCSKSGCRVTMGVGGSSAGFGNKMCRFPASSETLSLVPQEVRLQVEDIIAQLLGRDPGPPEVSEFPVGTVRRKFYSADVLFRSEYGALIAKLLAELSHSVELRSDAAVASVQKGAEGFELQLASGEKVKTSKLVLGTGRSGHKFIRRTLDSLGVSYVEAETDVGIRLEARTGLFSESFFYQNDPKFKVDHGELGTSRTFCACRGGHIVPVKFGNGFFADGAFVSGLSDVTNVALMVRSSQLLTSEQLDEWCRFVNVRSGQSLLLGEVSAEGGPSAATILASVPVWPSDRHKSLMAELLDAVVAGKQVDMFGTSIPGEAVKIYGPAVDRYWPLPSLSTGFQTNVEGLSIIGDAAGLSRGIVQALASGVGWALVESVATGMLIDEVLTHPNSSKAA</sequence>
<accession>Q214G8</accession>
<dbReference type="PANTHER" id="PTHR43106">
    <property type="entry name" value="DEHYDROGENASE-RELATED"/>
    <property type="match status" value="1"/>
</dbReference>
<dbReference type="eggNOG" id="COG2509">
    <property type="taxonomic scope" value="Bacteria"/>
</dbReference>